<sequence>MSTLATPRRWGLVPFGLALMASLAVAAQPVQAAGCATAGHVYVRSAAGLHQSGYEGNQQFGVPVVVLSPYGSLALSIGGNGLKKDTQIFYQITKFGDYWYTSNSFRLTGSNCVHNEVSIGSLSASEPGQYLLRASYTAGNTGAPINAESVVLLVVPAIP</sequence>
<gene>
    <name evidence="2" type="ORF">Aple_026660</name>
</gene>
<dbReference type="RefSeq" id="WP_155344828.1">
    <property type="nucleotide sequence ID" value="NZ_BAAAHM010000023.1"/>
</dbReference>
<dbReference type="Proteomes" id="UP000377595">
    <property type="component" value="Unassembled WGS sequence"/>
</dbReference>
<proteinExistence type="predicted"/>
<protein>
    <recommendedName>
        <fullName evidence="4">Spore coat protein U domain-containing protein</fullName>
    </recommendedName>
</protein>
<evidence type="ECO:0000313" key="2">
    <source>
        <dbReference type="EMBL" id="GES19770.1"/>
    </source>
</evidence>
<keyword evidence="1" id="KW-0732">Signal</keyword>
<keyword evidence="3" id="KW-1185">Reference proteome</keyword>
<feature type="chain" id="PRO_5039612749" description="Spore coat protein U domain-containing protein" evidence="1">
    <location>
        <begin position="27"/>
        <end position="159"/>
    </location>
</feature>
<feature type="signal peptide" evidence="1">
    <location>
        <begin position="1"/>
        <end position="26"/>
    </location>
</feature>
<comment type="caution">
    <text evidence="2">The sequence shown here is derived from an EMBL/GenBank/DDBJ whole genome shotgun (WGS) entry which is preliminary data.</text>
</comment>
<accession>A0A5M3XFE7</accession>
<dbReference type="OrthoDB" id="9823620at2"/>
<evidence type="ECO:0008006" key="4">
    <source>
        <dbReference type="Google" id="ProtNLM"/>
    </source>
</evidence>
<name>A0A5M3XFE7_9ACTN</name>
<dbReference type="AlphaFoldDB" id="A0A5M3XFE7"/>
<evidence type="ECO:0000313" key="3">
    <source>
        <dbReference type="Proteomes" id="UP000377595"/>
    </source>
</evidence>
<dbReference type="EMBL" id="BLAF01000013">
    <property type="protein sequence ID" value="GES19770.1"/>
    <property type="molecule type" value="Genomic_DNA"/>
</dbReference>
<reference evidence="2 3" key="1">
    <citation type="submission" date="2019-10" db="EMBL/GenBank/DDBJ databases">
        <title>Whole genome shotgun sequence of Acrocarpospora pleiomorpha NBRC 16267.</title>
        <authorList>
            <person name="Ichikawa N."/>
            <person name="Kimura A."/>
            <person name="Kitahashi Y."/>
            <person name="Komaki H."/>
            <person name="Oguchi A."/>
        </authorList>
    </citation>
    <scope>NUCLEOTIDE SEQUENCE [LARGE SCALE GENOMIC DNA]</scope>
    <source>
        <strain evidence="2 3">NBRC 16267</strain>
    </source>
</reference>
<evidence type="ECO:0000256" key="1">
    <source>
        <dbReference type="SAM" id="SignalP"/>
    </source>
</evidence>
<organism evidence="2 3">
    <name type="scientific">Acrocarpospora pleiomorpha</name>
    <dbReference type="NCBI Taxonomy" id="90975"/>
    <lineage>
        <taxon>Bacteria</taxon>
        <taxon>Bacillati</taxon>
        <taxon>Actinomycetota</taxon>
        <taxon>Actinomycetes</taxon>
        <taxon>Streptosporangiales</taxon>
        <taxon>Streptosporangiaceae</taxon>
        <taxon>Acrocarpospora</taxon>
    </lineage>
</organism>